<sequence length="79" mass="8011">MDTSVPAGSPSKGPPTKFDSTKAPGPASDSVAPSVAASMAPTPLVQAATMTKDIPHDPLVHPEDTDMVEEAVEDASLDP</sequence>
<keyword evidence="3" id="KW-1185">Reference proteome</keyword>
<gene>
    <name evidence="2" type="ORF">V6N12_020307</name>
</gene>
<dbReference type="EMBL" id="JBBPBM010000082">
    <property type="protein sequence ID" value="KAK8510767.1"/>
    <property type="molecule type" value="Genomic_DNA"/>
</dbReference>
<evidence type="ECO:0000313" key="3">
    <source>
        <dbReference type="Proteomes" id="UP001472677"/>
    </source>
</evidence>
<proteinExistence type="predicted"/>
<comment type="caution">
    <text evidence="2">The sequence shown here is derived from an EMBL/GenBank/DDBJ whole genome shotgun (WGS) entry which is preliminary data.</text>
</comment>
<organism evidence="2 3">
    <name type="scientific">Hibiscus sabdariffa</name>
    <name type="common">roselle</name>
    <dbReference type="NCBI Taxonomy" id="183260"/>
    <lineage>
        <taxon>Eukaryota</taxon>
        <taxon>Viridiplantae</taxon>
        <taxon>Streptophyta</taxon>
        <taxon>Embryophyta</taxon>
        <taxon>Tracheophyta</taxon>
        <taxon>Spermatophyta</taxon>
        <taxon>Magnoliopsida</taxon>
        <taxon>eudicotyledons</taxon>
        <taxon>Gunneridae</taxon>
        <taxon>Pentapetalae</taxon>
        <taxon>rosids</taxon>
        <taxon>malvids</taxon>
        <taxon>Malvales</taxon>
        <taxon>Malvaceae</taxon>
        <taxon>Malvoideae</taxon>
        <taxon>Hibiscus</taxon>
    </lineage>
</organism>
<accession>A0ABR2BUE1</accession>
<protein>
    <submittedName>
        <fullName evidence="2">Uncharacterized protein</fullName>
    </submittedName>
</protein>
<name>A0ABR2BUE1_9ROSI</name>
<feature type="region of interest" description="Disordered" evidence="1">
    <location>
        <begin position="1"/>
        <end position="35"/>
    </location>
</feature>
<evidence type="ECO:0000313" key="2">
    <source>
        <dbReference type="EMBL" id="KAK8510767.1"/>
    </source>
</evidence>
<feature type="compositionally biased region" description="Low complexity" evidence="1">
    <location>
        <begin position="23"/>
        <end position="35"/>
    </location>
</feature>
<evidence type="ECO:0000256" key="1">
    <source>
        <dbReference type="SAM" id="MobiDB-lite"/>
    </source>
</evidence>
<dbReference type="Proteomes" id="UP001472677">
    <property type="component" value="Unassembled WGS sequence"/>
</dbReference>
<reference evidence="2 3" key="1">
    <citation type="journal article" date="2024" name="G3 (Bethesda)">
        <title>Genome assembly of Hibiscus sabdariffa L. provides insights into metabolisms of medicinal natural products.</title>
        <authorList>
            <person name="Kim T."/>
        </authorList>
    </citation>
    <scope>NUCLEOTIDE SEQUENCE [LARGE SCALE GENOMIC DNA]</scope>
    <source>
        <strain evidence="2">TK-2024</strain>
        <tissue evidence="2">Old leaves</tissue>
    </source>
</reference>